<feature type="compositionally biased region" description="Low complexity" evidence="12">
    <location>
        <begin position="147"/>
        <end position="166"/>
    </location>
</feature>
<dbReference type="GO" id="GO:0001164">
    <property type="term" value="F:RNA polymerase I core promoter sequence-specific DNA binding"/>
    <property type="evidence" value="ECO:0007669"/>
    <property type="project" value="InterPro"/>
</dbReference>
<reference evidence="15" key="2">
    <citation type="submission" date="2025-09" db="UniProtKB">
        <authorList>
            <consortium name="Ensembl"/>
        </authorList>
    </citation>
    <scope>IDENTIFICATION</scope>
</reference>
<evidence type="ECO:0000256" key="1">
    <source>
        <dbReference type="ARBA" id="ARBA00004604"/>
    </source>
</evidence>
<name>A0A3Q2DHB3_CYPVA</name>
<accession>A0A3Q2DHB3</accession>
<dbReference type="Pfam" id="PF20645">
    <property type="entry name" value="Rrn7_cyclin_C"/>
    <property type="match status" value="1"/>
</dbReference>
<evidence type="ECO:0000256" key="5">
    <source>
        <dbReference type="ARBA" id="ARBA00022771"/>
    </source>
</evidence>
<keyword evidence="7" id="KW-0805">Transcription regulation</keyword>
<dbReference type="GeneTree" id="ENSGT00440000033827"/>
<evidence type="ECO:0000256" key="2">
    <source>
        <dbReference type="ARBA" id="ARBA00006899"/>
    </source>
</evidence>
<evidence type="ECO:0000256" key="4">
    <source>
        <dbReference type="ARBA" id="ARBA00022723"/>
    </source>
</evidence>
<dbReference type="Ensembl" id="ENSCVAT00000032818.1">
    <property type="protein sequence ID" value="ENSCVAP00000018686.1"/>
    <property type="gene ID" value="ENSCVAG00000021996.1"/>
</dbReference>
<evidence type="ECO:0000313" key="16">
    <source>
        <dbReference type="Proteomes" id="UP000265020"/>
    </source>
</evidence>
<dbReference type="GO" id="GO:0070860">
    <property type="term" value="C:RNA polymerase I core factor complex"/>
    <property type="evidence" value="ECO:0007669"/>
    <property type="project" value="InterPro"/>
</dbReference>
<evidence type="ECO:0000259" key="14">
    <source>
        <dbReference type="Pfam" id="PF20645"/>
    </source>
</evidence>
<dbReference type="Pfam" id="PF11781">
    <property type="entry name" value="Zn_ribbon_RRN7"/>
    <property type="match status" value="1"/>
</dbReference>
<evidence type="ECO:0000256" key="11">
    <source>
        <dbReference type="ARBA" id="ARBA00032500"/>
    </source>
</evidence>
<feature type="domain" description="RRN7-type" evidence="13">
    <location>
        <begin position="8"/>
        <end position="39"/>
    </location>
</feature>
<comment type="similarity">
    <text evidence="2">Belongs to the RRN7/TAF1B family.</text>
</comment>
<feature type="region of interest" description="Disordered" evidence="12">
    <location>
        <begin position="462"/>
        <end position="494"/>
    </location>
</feature>
<keyword evidence="6" id="KW-0862">Zinc</keyword>
<evidence type="ECO:0000256" key="3">
    <source>
        <dbReference type="ARBA" id="ARBA00018994"/>
    </source>
</evidence>
<evidence type="ECO:0000313" key="15">
    <source>
        <dbReference type="Ensembl" id="ENSCVAP00000018686.1"/>
    </source>
</evidence>
<evidence type="ECO:0000256" key="10">
    <source>
        <dbReference type="ARBA" id="ARBA00023242"/>
    </source>
</evidence>
<comment type="subcellular location">
    <subcellularLocation>
        <location evidence="1">Nucleus</location>
        <location evidence="1">Nucleolus</location>
    </subcellularLocation>
</comment>
<dbReference type="GO" id="GO:0008270">
    <property type="term" value="F:zinc ion binding"/>
    <property type="evidence" value="ECO:0007669"/>
    <property type="project" value="UniProtKB-KW"/>
</dbReference>
<dbReference type="GO" id="GO:0042790">
    <property type="term" value="P:nucleolar large rRNA transcription by RNA polymerase I"/>
    <property type="evidence" value="ECO:0007669"/>
    <property type="project" value="TreeGrafter"/>
</dbReference>
<dbReference type="Proteomes" id="UP000265020">
    <property type="component" value="Unassembled WGS sequence"/>
</dbReference>
<feature type="domain" description="Rrn7/TAF1B C-terminal cyclin" evidence="14">
    <location>
        <begin position="183"/>
        <end position="325"/>
    </location>
</feature>
<dbReference type="PANTHER" id="PTHR31576:SF2">
    <property type="entry name" value="TATA BOX-BINDING PROTEIN-ASSOCIATED FACTOR RNA POLYMERASE I SUBUNIT B"/>
    <property type="match status" value="1"/>
</dbReference>
<keyword evidence="4" id="KW-0479">Metal-binding</keyword>
<dbReference type="GO" id="GO:0005668">
    <property type="term" value="C:RNA polymerase transcription factor SL1 complex"/>
    <property type="evidence" value="ECO:0007669"/>
    <property type="project" value="TreeGrafter"/>
</dbReference>
<evidence type="ECO:0000256" key="6">
    <source>
        <dbReference type="ARBA" id="ARBA00022833"/>
    </source>
</evidence>
<organism evidence="15 16">
    <name type="scientific">Cyprinodon variegatus</name>
    <name type="common">Sheepshead minnow</name>
    <dbReference type="NCBI Taxonomy" id="28743"/>
    <lineage>
        <taxon>Eukaryota</taxon>
        <taxon>Metazoa</taxon>
        <taxon>Chordata</taxon>
        <taxon>Craniata</taxon>
        <taxon>Vertebrata</taxon>
        <taxon>Euteleostomi</taxon>
        <taxon>Actinopterygii</taxon>
        <taxon>Neopterygii</taxon>
        <taxon>Teleostei</taxon>
        <taxon>Neoteleostei</taxon>
        <taxon>Acanthomorphata</taxon>
        <taxon>Ovalentaria</taxon>
        <taxon>Atherinomorphae</taxon>
        <taxon>Cyprinodontiformes</taxon>
        <taxon>Cyprinodontidae</taxon>
        <taxon>Cyprinodon</taxon>
    </lineage>
</organism>
<keyword evidence="10" id="KW-0539">Nucleus</keyword>
<proteinExistence type="inferred from homology"/>
<keyword evidence="9" id="KW-0804">Transcription</keyword>
<protein>
    <recommendedName>
        <fullName evidence="3">TATA box-binding protein-associated factor RNA polymerase I subunit B</fullName>
    </recommendedName>
    <alternativeName>
        <fullName evidence="11">TATA box-binding protein-associated factor 1B</fullName>
    </alternativeName>
</protein>
<dbReference type="AlphaFoldDB" id="A0A3Q2DHB3"/>
<feature type="region of interest" description="Disordered" evidence="12">
    <location>
        <begin position="127"/>
        <end position="175"/>
    </location>
</feature>
<evidence type="ECO:0000256" key="9">
    <source>
        <dbReference type="ARBA" id="ARBA00023163"/>
    </source>
</evidence>
<keyword evidence="5" id="KW-0863">Zinc-finger</keyword>
<dbReference type="InterPro" id="IPR021752">
    <property type="entry name" value="TF_Rrn7_Zf"/>
</dbReference>
<dbReference type="InterPro" id="IPR048538">
    <property type="entry name" value="Rrn7_cyclin_C"/>
</dbReference>
<keyword evidence="8" id="KW-0238">DNA-binding</keyword>
<reference evidence="15" key="1">
    <citation type="submission" date="2025-08" db="UniProtKB">
        <authorList>
            <consortium name="Ensembl"/>
        </authorList>
    </citation>
    <scope>IDENTIFICATION</scope>
</reference>
<evidence type="ECO:0000256" key="8">
    <source>
        <dbReference type="ARBA" id="ARBA00023125"/>
    </source>
</evidence>
<evidence type="ECO:0000256" key="12">
    <source>
        <dbReference type="SAM" id="MobiDB-lite"/>
    </source>
</evidence>
<dbReference type="STRING" id="28743.ENSCVAP00000018686"/>
<evidence type="ECO:0000256" key="7">
    <source>
        <dbReference type="ARBA" id="ARBA00023015"/>
    </source>
</evidence>
<evidence type="ECO:0000259" key="13">
    <source>
        <dbReference type="Pfam" id="PF11781"/>
    </source>
</evidence>
<feature type="compositionally biased region" description="Basic residues" evidence="12">
    <location>
        <begin position="463"/>
        <end position="474"/>
    </location>
</feature>
<keyword evidence="16" id="KW-1185">Reference proteome</keyword>
<dbReference type="PANTHER" id="PTHR31576">
    <property type="entry name" value="TATA BOX-BINDING PROTEIN-ASSOCIATED FACTOR RNA POLYMERASE I SUBUNIT B"/>
    <property type="match status" value="1"/>
</dbReference>
<dbReference type="InterPro" id="IPR033599">
    <property type="entry name" value="TAF1B/Rrn7"/>
</dbReference>
<sequence length="494" mass="56341">MDEEDTAEYREPCAQCAAVDWGISDEGRFYCRSCHNIIEVKDKMNTTYFQDVLISCCSSERCRVLMVCEVFQLILKKQAEALLRLGVSPHFKDEVLCQMWRLYLQKSRQAYTDNPVNSFRFRRPNIPFPRQEGQDSDSDSASDFPLSGSSLDSRSGLSDSADSADSNTGTDLRTRRPIHQPIIPSYRSVHKEAQSLILFLQLPTFPPIVPQTLLHPARLCLRYLIDANLPDELHKWVCILMDRANMLDEKCHTAQVSPRLVLPQYELQAAALIIVTMKVFFGLDDHTECLILFGSSITGNLFSFRKWYKLVQAALVQAQQRRSQDIMCLKKLASGPPAVHDSGPSSFQDSGPSSFQFCWGDEDRSDGPSLHRMKLDGVVSHQKGSTAPCNQKYWHLPLHPCHPWACSSHYTKLDPTLPRSFVWLLELFSFMLDVESWCLLHAVLRVERRVFGIKAAQDIRGATRTKTRNRTRVRTRTERRTRSQGGDPGRKNKS</sequence>